<name>A0AAP0B3K3_9ASPA</name>
<dbReference type="EMBL" id="JBBWWQ010000016">
    <property type="protein sequence ID" value="KAK8926095.1"/>
    <property type="molecule type" value="Genomic_DNA"/>
</dbReference>
<organism evidence="4 5">
    <name type="scientific">Platanthera zijinensis</name>
    <dbReference type="NCBI Taxonomy" id="2320716"/>
    <lineage>
        <taxon>Eukaryota</taxon>
        <taxon>Viridiplantae</taxon>
        <taxon>Streptophyta</taxon>
        <taxon>Embryophyta</taxon>
        <taxon>Tracheophyta</taxon>
        <taxon>Spermatophyta</taxon>
        <taxon>Magnoliopsida</taxon>
        <taxon>Liliopsida</taxon>
        <taxon>Asparagales</taxon>
        <taxon>Orchidaceae</taxon>
        <taxon>Orchidoideae</taxon>
        <taxon>Orchideae</taxon>
        <taxon>Orchidinae</taxon>
        <taxon>Platanthera</taxon>
    </lineage>
</organism>
<feature type="domain" description="Integrase catalytic" evidence="3">
    <location>
        <begin position="265"/>
        <end position="431"/>
    </location>
</feature>
<sequence>MKSACPTRPPRPDEHRTSDHRRDSRGRGRGRGPGSHPTAAAATDRLQRLEELLLQSPLLQPASSVEHSLSAASGTVATRVPPHAPWYFDSGASCHLTSDSRNFTNCTSSPTNLQVTTADGESLPILRSGSITTLSNVHHAPRLHMNLISVSSLCDLGLTVLFSSSDCVVQDSRTAQRIGRGHRTGGLYQMEYLHVPPLSSSASALSAISTADLWHRRLGHLSSDRLQSVIRSGALGRVSPSPLSVCTGCRLSKHLALPFTSSASQTTAPFDLVHSDIWGPAPIASHSGYLYYVSFIDDFSRCAWVYLLRNRSEISDVYHSFTTMLHTQFGRRIKLFRSDCAQEFLSSTMRDILKSHGTLHQQSCPHTHEQNGVAERKHRHIIETARALLISASAPHSFWAEAVLTATHLINITPSTSISGATPYERLYSRQPTYASLRTFGCTCFVLLPGPERTKLSARSSRCVHLGLSHHHKGYRWYDPVTRRIRISRHVSFVEHEMFFSTPPTAFLTTLHAHREPKSYQEAVGKLEWQQAMALELQAFHRTHTWDIVPCPPGVIPISCKWIFKIKTRPDGSVERHKARLVARGFSQEHGIDYDETFAPVARMTTVRTLLAVAAARNWPLHQMDVTNAFLHGDLTEVVYMAPPLGLSAPPGHVCHLRRALYGLKQAPRAWFERFRTTVLKVGFVERHTDHALFTRTSAQGCAILLLYVDDMIITGDDHATIASLQKHLRSQFEMKDMGPLRYFLGLEIARSTRGILVSQQKYISDILSVAALTDTRTVATPMELNLKLLPSDGEPLSDVTRYRRLVGMLVYLTMTRPDIAHAVSFVSQFVQAPRSAHYAAVLRILRYLRASVSRSLFFSATSPLTLRAFSDADWAGDVTTRRSTTGFCIFLGDSLISWRSKKQESIARSSTEAEYRAMASTTAEIVWLRRLLHDLGVQITGPTPLFCDNRSAIQIASNPVFHERTKHIEIDCHFTRQEFLANTISLPFIASEEQVADFLTKSLTTARLRYLISKLSVYDPP</sequence>
<dbReference type="InterPro" id="IPR054722">
    <property type="entry name" value="PolX-like_BBD"/>
</dbReference>
<dbReference type="Proteomes" id="UP001418222">
    <property type="component" value="Unassembled WGS sequence"/>
</dbReference>
<evidence type="ECO:0000256" key="1">
    <source>
        <dbReference type="ARBA" id="ARBA00022750"/>
    </source>
</evidence>
<dbReference type="Pfam" id="PF07727">
    <property type="entry name" value="RVT_2"/>
    <property type="match status" value="1"/>
</dbReference>
<dbReference type="PROSITE" id="PS50994">
    <property type="entry name" value="INTEGRASE"/>
    <property type="match status" value="1"/>
</dbReference>
<dbReference type="GO" id="GO:0003676">
    <property type="term" value="F:nucleic acid binding"/>
    <property type="evidence" value="ECO:0007669"/>
    <property type="project" value="InterPro"/>
</dbReference>
<gene>
    <name evidence="4" type="ORF">KSP39_PZI018393</name>
</gene>
<feature type="region of interest" description="Disordered" evidence="2">
    <location>
        <begin position="1"/>
        <end position="40"/>
    </location>
</feature>
<keyword evidence="1" id="KW-0645">Protease</keyword>
<dbReference type="InterPro" id="IPR001584">
    <property type="entry name" value="Integrase_cat-core"/>
</dbReference>
<dbReference type="InterPro" id="IPR043502">
    <property type="entry name" value="DNA/RNA_pol_sf"/>
</dbReference>
<dbReference type="PANTHER" id="PTHR11439:SF461">
    <property type="entry name" value="OS10G0432200 PROTEIN"/>
    <property type="match status" value="1"/>
</dbReference>
<keyword evidence="5" id="KW-1185">Reference proteome</keyword>
<dbReference type="Pfam" id="PF22936">
    <property type="entry name" value="Pol_BBD"/>
    <property type="match status" value="1"/>
</dbReference>
<keyword evidence="1" id="KW-0378">Hydrolase</keyword>
<comment type="caution">
    <text evidence="4">The sequence shown here is derived from an EMBL/GenBank/DDBJ whole genome shotgun (WGS) entry which is preliminary data.</text>
</comment>
<reference evidence="4 5" key="1">
    <citation type="journal article" date="2022" name="Nat. Plants">
        <title>Genomes of leafy and leafless Platanthera orchids illuminate the evolution of mycoheterotrophy.</title>
        <authorList>
            <person name="Li M.H."/>
            <person name="Liu K.W."/>
            <person name="Li Z."/>
            <person name="Lu H.C."/>
            <person name="Ye Q.L."/>
            <person name="Zhang D."/>
            <person name="Wang J.Y."/>
            <person name="Li Y.F."/>
            <person name="Zhong Z.M."/>
            <person name="Liu X."/>
            <person name="Yu X."/>
            <person name="Liu D.K."/>
            <person name="Tu X.D."/>
            <person name="Liu B."/>
            <person name="Hao Y."/>
            <person name="Liao X.Y."/>
            <person name="Jiang Y.T."/>
            <person name="Sun W.H."/>
            <person name="Chen J."/>
            <person name="Chen Y.Q."/>
            <person name="Ai Y."/>
            <person name="Zhai J.W."/>
            <person name="Wu S.S."/>
            <person name="Zhou Z."/>
            <person name="Hsiao Y.Y."/>
            <person name="Wu W.L."/>
            <person name="Chen Y.Y."/>
            <person name="Lin Y.F."/>
            <person name="Hsu J.L."/>
            <person name="Li C.Y."/>
            <person name="Wang Z.W."/>
            <person name="Zhao X."/>
            <person name="Zhong W.Y."/>
            <person name="Ma X.K."/>
            <person name="Ma L."/>
            <person name="Huang J."/>
            <person name="Chen G.Z."/>
            <person name="Huang M.Z."/>
            <person name="Huang L."/>
            <person name="Peng D.H."/>
            <person name="Luo Y.B."/>
            <person name="Zou S.Q."/>
            <person name="Chen S.P."/>
            <person name="Lan S."/>
            <person name="Tsai W.C."/>
            <person name="Van de Peer Y."/>
            <person name="Liu Z.J."/>
        </authorList>
    </citation>
    <scope>NUCLEOTIDE SEQUENCE [LARGE SCALE GENOMIC DNA]</scope>
    <source>
        <strain evidence="4">Lor287</strain>
    </source>
</reference>
<keyword evidence="1" id="KW-0064">Aspartyl protease</keyword>
<dbReference type="InterPro" id="IPR057670">
    <property type="entry name" value="SH3_retrovirus"/>
</dbReference>
<dbReference type="SUPFAM" id="SSF56672">
    <property type="entry name" value="DNA/RNA polymerases"/>
    <property type="match status" value="1"/>
</dbReference>
<evidence type="ECO:0000313" key="4">
    <source>
        <dbReference type="EMBL" id="KAK8926095.1"/>
    </source>
</evidence>
<dbReference type="InterPro" id="IPR036397">
    <property type="entry name" value="RNaseH_sf"/>
</dbReference>
<dbReference type="GO" id="GO:0015074">
    <property type="term" value="P:DNA integration"/>
    <property type="evidence" value="ECO:0007669"/>
    <property type="project" value="InterPro"/>
</dbReference>
<dbReference type="Gene3D" id="3.30.420.10">
    <property type="entry name" value="Ribonuclease H-like superfamily/Ribonuclease H"/>
    <property type="match status" value="1"/>
</dbReference>
<dbReference type="PANTHER" id="PTHR11439">
    <property type="entry name" value="GAG-POL-RELATED RETROTRANSPOSON"/>
    <property type="match status" value="1"/>
</dbReference>
<dbReference type="Pfam" id="PF13976">
    <property type="entry name" value="gag_pre-integrs"/>
    <property type="match status" value="1"/>
</dbReference>
<dbReference type="Pfam" id="PF00665">
    <property type="entry name" value="rve"/>
    <property type="match status" value="1"/>
</dbReference>
<dbReference type="InterPro" id="IPR013103">
    <property type="entry name" value="RVT_2"/>
</dbReference>
<feature type="compositionally biased region" description="Basic and acidic residues" evidence="2">
    <location>
        <begin position="10"/>
        <end position="26"/>
    </location>
</feature>
<proteinExistence type="predicted"/>
<dbReference type="InterPro" id="IPR012337">
    <property type="entry name" value="RNaseH-like_sf"/>
</dbReference>
<dbReference type="AlphaFoldDB" id="A0AAP0B3K3"/>
<dbReference type="Pfam" id="PF25597">
    <property type="entry name" value="SH3_retrovirus"/>
    <property type="match status" value="1"/>
</dbReference>
<evidence type="ECO:0000256" key="2">
    <source>
        <dbReference type="SAM" id="MobiDB-lite"/>
    </source>
</evidence>
<dbReference type="InterPro" id="IPR025724">
    <property type="entry name" value="GAG-pre-integrase_dom"/>
</dbReference>
<dbReference type="GO" id="GO:0004190">
    <property type="term" value="F:aspartic-type endopeptidase activity"/>
    <property type="evidence" value="ECO:0007669"/>
    <property type="project" value="UniProtKB-KW"/>
</dbReference>
<evidence type="ECO:0000259" key="3">
    <source>
        <dbReference type="PROSITE" id="PS50994"/>
    </source>
</evidence>
<dbReference type="CDD" id="cd09272">
    <property type="entry name" value="RNase_HI_RT_Ty1"/>
    <property type="match status" value="1"/>
</dbReference>
<dbReference type="SUPFAM" id="SSF53098">
    <property type="entry name" value="Ribonuclease H-like"/>
    <property type="match status" value="1"/>
</dbReference>
<protein>
    <recommendedName>
        <fullName evidence="3">Integrase catalytic domain-containing protein</fullName>
    </recommendedName>
</protein>
<evidence type="ECO:0000313" key="5">
    <source>
        <dbReference type="Proteomes" id="UP001418222"/>
    </source>
</evidence>
<accession>A0AAP0B3K3</accession>